<dbReference type="SUPFAM" id="SSF47413">
    <property type="entry name" value="lambda repressor-like DNA-binding domains"/>
    <property type="match status" value="1"/>
</dbReference>
<dbReference type="InterPro" id="IPR011051">
    <property type="entry name" value="RmlC_Cupin_sf"/>
</dbReference>
<dbReference type="Pfam" id="PF07883">
    <property type="entry name" value="Cupin_2"/>
    <property type="match status" value="1"/>
</dbReference>
<proteinExistence type="predicted"/>
<dbReference type="PROSITE" id="PS50943">
    <property type="entry name" value="HTH_CROC1"/>
    <property type="match status" value="1"/>
</dbReference>
<comment type="caution">
    <text evidence="3">The sequence shown here is derived from an EMBL/GenBank/DDBJ whole genome shotgun (WGS) entry which is preliminary data.</text>
</comment>
<dbReference type="InterPro" id="IPR014710">
    <property type="entry name" value="RmlC-like_jellyroll"/>
</dbReference>
<evidence type="ECO:0000313" key="3">
    <source>
        <dbReference type="EMBL" id="KGE03940.1"/>
    </source>
</evidence>
<dbReference type="InterPro" id="IPR010982">
    <property type="entry name" value="Lambda_DNA-bd_dom_sf"/>
</dbReference>
<dbReference type="PANTHER" id="PTHR46797:SF1">
    <property type="entry name" value="METHYLPHOSPHONATE SYNTHASE"/>
    <property type="match status" value="1"/>
</dbReference>
<dbReference type="AlphaFoldDB" id="A0A095VRD3"/>
<feature type="domain" description="HTH cro/C1-type" evidence="2">
    <location>
        <begin position="20"/>
        <end position="71"/>
    </location>
</feature>
<dbReference type="SUPFAM" id="SSF51182">
    <property type="entry name" value="RmlC-like cupins"/>
    <property type="match status" value="1"/>
</dbReference>
<dbReference type="InterPro" id="IPR001387">
    <property type="entry name" value="Cro/C1-type_HTH"/>
</dbReference>
<dbReference type="STRING" id="1265313.HRUBRA_01445"/>
<dbReference type="PANTHER" id="PTHR46797">
    <property type="entry name" value="HTH-TYPE TRANSCRIPTIONAL REGULATOR"/>
    <property type="match status" value="1"/>
</dbReference>
<dbReference type="GO" id="GO:0003677">
    <property type="term" value="F:DNA binding"/>
    <property type="evidence" value="ECO:0007669"/>
    <property type="project" value="UniProtKB-KW"/>
</dbReference>
<dbReference type="Gene3D" id="2.60.120.10">
    <property type="entry name" value="Jelly Rolls"/>
    <property type="match status" value="1"/>
</dbReference>
<name>A0A095VRD3_9GAMM</name>
<dbReference type="Proteomes" id="UP000029640">
    <property type="component" value="Unassembled WGS sequence"/>
</dbReference>
<dbReference type="CDD" id="cd00093">
    <property type="entry name" value="HTH_XRE"/>
    <property type="match status" value="1"/>
</dbReference>
<dbReference type="SMART" id="SM00530">
    <property type="entry name" value="HTH_XRE"/>
    <property type="match status" value="1"/>
</dbReference>
<dbReference type="InterPro" id="IPR013096">
    <property type="entry name" value="Cupin_2"/>
</dbReference>
<dbReference type="EMBL" id="AUVB01000042">
    <property type="protein sequence ID" value="KGE03940.1"/>
    <property type="molecule type" value="Genomic_DNA"/>
</dbReference>
<evidence type="ECO:0000256" key="1">
    <source>
        <dbReference type="ARBA" id="ARBA00023125"/>
    </source>
</evidence>
<dbReference type="Gene3D" id="1.10.260.40">
    <property type="entry name" value="lambda repressor-like DNA-binding domains"/>
    <property type="match status" value="1"/>
</dbReference>
<dbReference type="Pfam" id="PF01381">
    <property type="entry name" value="HTH_3"/>
    <property type="match status" value="1"/>
</dbReference>
<evidence type="ECO:0000259" key="2">
    <source>
        <dbReference type="PROSITE" id="PS50943"/>
    </source>
</evidence>
<accession>A0A095VRD3</accession>
<protein>
    <submittedName>
        <fullName evidence="3">Transcriptional regulator</fullName>
    </submittedName>
</protein>
<keyword evidence="4" id="KW-1185">Reference proteome</keyword>
<dbReference type="GO" id="GO:0005829">
    <property type="term" value="C:cytosol"/>
    <property type="evidence" value="ECO:0007669"/>
    <property type="project" value="TreeGrafter"/>
</dbReference>
<evidence type="ECO:0000313" key="4">
    <source>
        <dbReference type="Proteomes" id="UP000029640"/>
    </source>
</evidence>
<dbReference type="CDD" id="cd02209">
    <property type="entry name" value="cupin_XRE_C"/>
    <property type="match status" value="1"/>
</dbReference>
<reference evidence="3 4" key="1">
    <citation type="journal article" date="2014" name="Genome Announc.">
        <title>Genome Sequence of Gammaproteobacterial Pseudohaliea rubra Type Strain DSM 19751, Isolated from Coastal Seawater of the Mediterranean Sea.</title>
        <authorList>
            <person name="Spring S."/>
            <person name="Fiebig A."/>
            <person name="Riedel T."/>
            <person name="Goker M."/>
            <person name="Klenk H.P."/>
        </authorList>
    </citation>
    <scope>NUCLEOTIDE SEQUENCE [LARGE SCALE GENOMIC DNA]</scope>
    <source>
        <strain evidence="3 4">DSM 19751</strain>
    </source>
</reference>
<organism evidence="3 4">
    <name type="scientific">Pseudohaliea rubra DSM 19751</name>
    <dbReference type="NCBI Taxonomy" id="1265313"/>
    <lineage>
        <taxon>Bacteria</taxon>
        <taxon>Pseudomonadati</taxon>
        <taxon>Pseudomonadota</taxon>
        <taxon>Gammaproteobacteria</taxon>
        <taxon>Cellvibrionales</taxon>
        <taxon>Halieaceae</taxon>
        <taxon>Pseudohaliea</taxon>
    </lineage>
</organism>
<dbReference type="HOGENOM" id="CLU_085376_5_0_6"/>
<sequence length="191" mass="20670">MPSVPGDPASKLLCERVTTLRQKHRFTLEQLAAASGVSRSMLSQIERGRANPTLAVTYRIAQAFGITIGELVDDPNASAVIERIRGDDPGMRFRGDEECSIRTLSPLHQEKAVEFYEIILQPGARLASGAHYEGTRELFTVAGGSAEVRAGSDRCPLLAGDTAHYRADVDHSIVNSSAEPLRGYLVVTYSG</sequence>
<dbReference type="OrthoDB" id="9792093at2"/>
<dbReference type="GO" id="GO:0003700">
    <property type="term" value="F:DNA-binding transcription factor activity"/>
    <property type="evidence" value="ECO:0007669"/>
    <property type="project" value="TreeGrafter"/>
</dbReference>
<gene>
    <name evidence="3" type="ORF">HRUBRA_01445</name>
</gene>
<keyword evidence="1" id="KW-0238">DNA-binding</keyword>
<dbReference type="RefSeq" id="WP_035514852.1">
    <property type="nucleotide sequence ID" value="NZ_KN234751.1"/>
</dbReference>
<dbReference type="eggNOG" id="COG1396">
    <property type="taxonomic scope" value="Bacteria"/>
</dbReference>
<dbReference type="InterPro" id="IPR050807">
    <property type="entry name" value="TransReg_Diox_bact_type"/>
</dbReference>